<dbReference type="EMBL" id="BMJJ01000006">
    <property type="protein sequence ID" value="GGD23489.1"/>
    <property type="molecule type" value="Genomic_DNA"/>
</dbReference>
<evidence type="ECO:0000313" key="7">
    <source>
        <dbReference type="EMBL" id="GGD23489.1"/>
    </source>
</evidence>
<dbReference type="SUPFAM" id="SSF55031">
    <property type="entry name" value="Bacterial exopeptidase dimerisation domain"/>
    <property type="match status" value="1"/>
</dbReference>
<keyword evidence="8" id="KW-1185">Reference proteome</keyword>
<dbReference type="GO" id="GO:0004180">
    <property type="term" value="F:carboxypeptidase activity"/>
    <property type="evidence" value="ECO:0007669"/>
    <property type="project" value="UniProtKB-KW"/>
</dbReference>
<dbReference type="Gene3D" id="3.30.70.360">
    <property type="match status" value="1"/>
</dbReference>
<dbReference type="InterPro" id="IPR002933">
    <property type="entry name" value="Peptidase_M20"/>
</dbReference>
<dbReference type="InterPro" id="IPR001261">
    <property type="entry name" value="ArgE/DapE_CS"/>
</dbReference>
<feature type="active site" evidence="5">
    <location>
        <position position="85"/>
    </location>
</feature>
<gene>
    <name evidence="7" type="ORF">GCM10011335_28010</name>
</gene>
<name>A0A916Y023_9HYPH</name>
<evidence type="ECO:0000256" key="1">
    <source>
        <dbReference type="ARBA" id="ARBA00001947"/>
    </source>
</evidence>
<keyword evidence="3" id="KW-0378">Hydrolase</keyword>
<dbReference type="GO" id="GO:0046872">
    <property type="term" value="F:metal ion binding"/>
    <property type="evidence" value="ECO:0007669"/>
    <property type="project" value="UniProtKB-KW"/>
</dbReference>
<reference evidence="7" key="1">
    <citation type="journal article" date="2014" name="Int. J. Syst. Evol. Microbiol.">
        <title>Complete genome sequence of Corynebacterium casei LMG S-19264T (=DSM 44701T), isolated from a smear-ripened cheese.</title>
        <authorList>
            <consortium name="US DOE Joint Genome Institute (JGI-PGF)"/>
            <person name="Walter F."/>
            <person name="Albersmeier A."/>
            <person name="Kalinowski J."/>
            <person name="Ruckert C."/>
        </authorList>
    </citation>
    <scope>NUCLEOTIDE SEQUENCE</scope>
    <source>
        <strain evidence="7">CGMCC 1.15493</strain>
    </source>
</reference>
<dbReference type="InterPro" id="IPR050072">
    <property type="entry name" value="Peptidase_M20A"/>
</dbReference>
<feature type="domain" description="Peptidase M20 dimerisation" evidence="6">
    <location>
        <begin position="182"/>
        <end position="273"/>
    </location>
</feature>
<dbReference type="NCBIfam" id="NF005678">
    <property type="entry name" value="PRK07473.1"/>
    <property type="match status" value="1"/>
</dbReference>
<dbReference type="InterPro" id="IPR036264">
    <property type="entry name" value="Bact_exopeptidase_dim_dom"/>
</dbReference>
<dbReference type="AlphaFoldDB" id="A0A916Y023"/>
<reference evidence="7" key="2">
    <citation type="submission" date="2020-09" db="EMBL/GenBank/DDBJ databases">
        <authorList>
            <person name="Sun Q."/>
            <person name="Zhou Y."/>
        </authorList>
    </citation>
    <scope>NUCLEOTIDE SEQUENCE</scope>
    <source>
        <strain evidence="7">CGMCC 1.15493</strain>
    </source>
</reference>
<comment type="caution">
    <text evidence="7">The sequence shown here is derived from an EMBL/GenBank/DDBJ whole genome shotgun (WGS) entry which is preliminary data.</text>
</comment>
<dbReference type="CDD" id="cd03885">
    <property type="entry name" value="M20_CPDG2"/>
    <property type="match status" value="1"/>
</dbReference>
<feature type="active site" description="Proton acceptor" evidence="5">
    <location>
        <position position="146"/>
    </location>
</feature>
<dbReference type="PANTHER" id="PTHR43808:SF9">
    <property type="entry name" value="BLL0789 PROTEIN"/>
    <property type="match status" value="1"/>
</dbReference>
<keyword evidence="2" id="KW-0479">Metal-binding</keyword>
<dbReference type="Pfam" id="PF07687">
    <property type="entry name" value="M20_dimer"/>
    <property type="match status" value="1"/>
</dbReference>
<accession>A0A916Y023</accession>
<evidence type="ECO:0000256" key="3">
    <source>
        <dbReference type="ARBA" id="ARBA00022801"/>
    </source>
</evidence>
<proteinExistence type="predicted"/>
<evidence type="ECO:0000256" key="4">
    <source>
        <dbReference type="ARBA" id="ARBA00022833"/>
    </source>
</evidence>
<dbReference type="Gene3D" id="3.40.630.10">
    <property type="entry name" value="Zn peptidases"/>
    <property type="match status" value="1"/>
</dbReference>
<keyword evidence="4" id="KW-0862">Zinc</keyword>
<dbReference type="PROSITE" id="PS00758">
    <property type="entry name" value="ARGE_DAPE_CPG2_1"/>
    <property type="match status" value="1"/>
</dbReference>
<evidence type="ECO:0000256" key="5">
    <source>
        <dbReference type="PIRSR" id="PIRSR037238-1"/>
    </source>
</evidence>
<dbReference type="Pfam" id="PF01546">
    <property type="entry name" value="Peptidase_M20"/>
    <property type="match status" value="1"/>
</dbReference>
<keyword evidence="7" id="KW-0645">Protease</keyword>
<dbReference type="InterPro" id="IPR011650">
    <property type="entry name" value="Peptidase_M20_dimer"/>
</dbReference>
<dbReference type="RefSeq" id="WP_188851661.1">
    <property type="nucleotide sequence ID" value="NZ_BMJJ01000006.1"/>
</dbReference>
<evidence type="ECO:0000259" key="6">
    <source>
        <dbReference type="Pfam" id="PF07687"/>
    </source>
</evidence>
<comment type="cofactor">
    <cofactor evidence="1">
        <name>Zn(2+)</name>
        <dbReference type="ChEBI" id="CHEBI:29105"/>
    </cofactor>
</comment>
<evidence type="ECO:0000313" key="8">
    <source>
        <dbReference type="Proteomes" id="UP000613160"/>
    </source>
</evidence>
<organism evidence="7 8">
    <name type="scientific">Aureimonas glaciei</name>
    <dbReference type="NCBI Taxonomy" id="1776957"/>
    <lineage>
        <taxon>Bacteria</taxon>
        <taxon>Pseudomonadati</taxon>
        <taxon>Pseudomonadota</taxon>
        <taxon>Alphaproteobacteria</taxon>
        <taxon>Hyphomicrobiales</taxon>
        <taxon>Aurantimonadaceae</taxon>
        <taxon>Aureimonas</taxon>
    </lineage>
</organism>
<evidence type="ECO:0000256" key="2">
    <source>
        <dbReference type="ARBA" id="ARBA00022723"/>
    </source>
</evidence>
<keyword evidence="7" id="KW-0121">Carboxypeptidase</keyword>
<dbReference type="Proteomes" id="UP000613160">
    <property type="component" value="Unassembled WGS sequence"/>
</dbReference>
<dbReference type="PIRSF" id="PIRSF037238">
    <property type="entry name" value="Carboxypeptidase_G2"/>
    <property type="match status" value="1"/>
</dbReference>
<protein>
    <submittedName>
        <fullName evidence="7">Carboxypeptidase</fullName>
    </submittedName>
</protein>
<dbReference type="SUPFAM" id="SSF53187">
    <property type="entry name" value="Zn-dependent exopeptidases"/>
    <property type="match status" value="1"/>
</dbReference>
<dbReference type="PANTHER" id="PTHR43808">
    <property type="entry name" value="ACETYLORNITHINE DEACETYLASE"/>
    <property type="match status" value="1"/>
</dbReference>
<sequence>MALTDLDLDTDRLLAGLQRWIECESPTFDVTAVNRMMTLAAEDLVAMGATVERVAGPDGLGDCVKASFPHPRQGEPGILIMAHLDTVHPIGTLDKLPFRREGDRCYGPGILDMKGGTFAALQAVRALIAAGIETPLPVSVLLTSDEEIGSPGTRPLIEAEARRHRAILVPEPAINGNGVVSGRYAIARYNLTAQGRPSHAGASLKKGRSAIREMAGRILAIEDMTDDDCTFSVGVVHGGQWVNCVSTTCRAEALSMAKRQDDLDKGKARMLAMTETREDGTGFSVTLGVVRPVWEPQEGTMALFALAEQVAAELGMTITHGSSGGGSDGNFTGAMGLPTLDGLGLSGDGYHTLGEYILVDSLVDRARLMAGLLSRIGLPAEEA</sequence>
<dbReference type="InterPro" id="IPR017150">
    <property type="entry name" value="Pept_M20_glutamate_carboxypep"/>
</dbReference>